<gene>
    <name evidence="1" type="ORF">NPIL_633461</name>
</gene>
<comment type="caution">
    <text evidence="1">The sequence shown here is derived from an EMBL/GenBank/DDBJ whole genome shotgun (WGS) entry which is preliminary data.</text>
</comment>
<keyword evidence="2" id="KW-1185">Reference proteome</keyword>
<evidence type="ECO:0000313" key="2">
    <source>
        <dbReference type="Proteomes" id="UP000887013"/>
    </source>
</evidence>
<sequence length="76" mass="8930">MFGYQEAVPRAARGTFLRETSSFRFPQSHLQSLPVTLRLKNIILFSMQSQSRPQGHRPHHFSSIFSFDCRSWDRDC</sequence>
<dbReference type="AlphaFoldDB" id="A0A8X6JBY1"/>
<organism evidence="1 2">
    <name type="scientific">Nephila pilipes</name>
    <name type="common">Giant wood spider</name>
    <name type="synonym">Nephila maculata</name>
    <dbReference type="NCBI Taxonomy" id="299642"/>
    <lineage>
        <taxon>Eukaryota</taxon>
        <taxon>Metazoa</taxon>
        <taxon>Ecdysozoa</taxon>
        <taxon>Arthropoda</taxon>
        <taxon>Chelicerata</taxon>
        <taxon>Arachnida</taxon>
        <taxon>Araneae</taxon>
        <taxon>Araneomorphae</taxon>
        <taxon>Entelegynae</taxon>
        <taxon>Araneoidea</taxon>
        <taxon>Nephilidae</taxon>
        <taxon>Nephila</taxon>
    </lineage>
</organism>
<dbReference type="EMBL" id="BMAW01046648">
    <property type="protein sequence ID" value="GFS56634.1"/>
    <property type="molecule type" value="Genomic_DNA"/>
</dbReference>
<proteinExistence type="predicted"/>
<name>A0A8X6JBY1_NEPPI</name>
<reference evidence="1" key="1">
    <citation type="submission" date="2020-08" db="EMBL/GenBank/DDBJ databases">
        <title>Multicomponent nature underlies the extraordinary mechanical properties of spider dragline silk.</title>
        <authorList>
            <person name="Kono N."/>
            <person name="Nakamura H."/>
            <person name="Mori M."/>
            <person name="Yoshida Y."/>
            <person name="Ohtoshi R."/>
            <person name="Malay A.D."/>
            <person name="Moran D.A.P."/>
            <person name="Tomita M."/>
            <person name="Numata K."/>
            <person name="Arakawa K."/>
        </authorList>
    </citation>
    <scope>NUCLEOTIDE SEQUENCE</scope>
</reference>
<dbReference type="Proteomes" id="UP000887013">
    <property type="component" value="Unassembled WGS sequence"/>
</dbReference>
<accession>A0A8X6JBY1</accession>
<protein>
    <submittedName>
        <fullName evidence="1">Uncharacterized protein</fullName>
    </submittedName>
</protein>
<evidence type="ECO:0000313" key="1">
    <source>
        <dbReference type="EMBL" id="GFS56634.1"/>
    </source>
</evidence>